<dbReference type="Proteomes" id="UP000612055">
    <property type="component" value="Unassembled WGS sequence"/>
</dbReference>
<dbReference type="GO" id="GO:0003824">
    <property type="term" value="F:catalytic activity"/>
    <property type="evidence" value="ECO:0007669"/>
    <property type="project" value="InterPro"/>
</dbReference>
<organism evidence="2 3">
    <name type="scientific">Edaphochlamys debaryana</name>
    <dbReference type="NCBI Taxonomy" id="47281"/>
    <lineage>
        <taxon>Eukaryota</taxon>
        <taxon>Viridiplantae</taxon>
        <taxon>Chlorophyta</taxon>
        <taxon>core chlorophytes</taxon>
        <taxon>Chlorophyceae</taxon>
        <taxon>CS clade</taxon>
        <taxon>Chlamydomonadales</taxon>
        <taxon>Chlamydomonadales incertae sedis</taxon>
        <taxon>Edaphochlamys</taxon>
    </lineage>
</organism>
<dbReference type="PANTHER" id="PTHR43194:SF2">
    <property type="entry name" value="PEROXISOMAL MEMBRANE PROTEIN LPX1"/>
    <property type="match status" value="1"/>
</dbReference>
<dbReference type="InterPro" id="IPR029058">
    <property type="entry name" value="AB_hydrolase_fold"/>
</dbReference>
<evidence type="ECO:0000259" key="1">
    <source>
        <dbReference type="Pfam" id="PF12697"/>
    </source>
</evidence>
<dbReference type="PRINTS" id="PR00111">
    <property type="entry name" value="ABHYDROLASE"/>
</dbReference>
<reference evidence="2" key="1">
    <citation type="journal article" date="2020" name="bioRxiv">
        <title>Comparative genomics of Chlamydomonas.</title>
        <authorList>
            <person name="Craig R.J."/>
            <person name="Hasan A.R."/>
            <person name="Ness R.W."/>
            <person name="Keightley P.D."/>
        </authorList>
    </citation>
    <scope>NUCLEOTIDE SEQUENCE</scope>
    <source>
        <strain evidence="2">CCAP 11/70</strain>
    </source>
</reference>
<proteinExistence type="predicted"/>
<dbReference type="OrthoDB" id="6431331at2759"/>
<comment type="caution">
    <text evidence="2">The sequence shown here is derived from an EMBL/GenBank/DDBJ whole genome shotgun (WGS) entry which is preliminary data.</text>
</comment>
<evidence type="ECO:0000313" key="3">
    <source>
        <dbReference type="Proteomes" id="UP000612055"/>
    </source>
</evidence>
<dbReference type="InterPro" id="IPR050228">
    <property type="entry name" value="Carboxylesterase_BioH"/>
</dbReference>
<dbReference type="Gene3D" id="3.40.50.1820">
    <property type="entry name" value="alpha/beta hydrolase"/>
    <property type="match status" value="1"/>
</dbReference>
<dbReference type="InterPro" id="IPR000639">
    <property type="entry name" value="Epox_hydrolase-like"/>
</dbReference>
<dbReference type="SUPFAM" id="SSF53474">
    <property type="entry name" value="alpha/beta-Hydrolases"/>
    <property type="match status" value="1"/>
</dbReference>
<dbReference type="PANTHER" id="PTHR43194">
    <property type="entry name" value="HYDROLASE ALPHA/BETA FOLD FAMILY"/>
    <property type="match status" value="1"/>
</dbReference>
<dbReference type="EMBL" id="JAEHOE010000011">
    <property type="protein sequence ID" value="KAG2498156.1"/>
    <property type="molecule type" value="Genomic_DNA"/>
</dbReference>
<dbReference type="InterPro" id="IPR000073">
    <property type="entry name" value="AB_hydrolase_1"/>
</dbReference>
<dbReference type="Pfam" id="PF12697">
    <property type="entry name" value="Abhydrolase_6"/>
    <property type="match status" value="1"/>
</dbReference>
<dbReference type="PRINTS" id="PR00412">
    <property type="entry name" value="EPOXHYDRLASE"/>
</dbReference>
<accession>A0A835YC79</accession>
<keyword evidence="3" id="KW-1185">Reference proteome</keyword>
<name>A0A835YC79_9CHLO</name>
<dbReference type="AlphaFoldDB" id="A0A835YC79"/>
<protein>
    <recommendedName>
        <fullName evidence="1">AB hydrolase-1 domain-containing protein</fullName>
    </recommendedName>
</protein>
<gene>
    <name evidence="2" type="ORF">HYH03_003913</name>
</gene>
<feature type="domain" description="AB hydrolase-1" evidence="1">
    <location>
        <begin position="87"/>
        <end position="328"/>
    </location>
</feature>
<evidence type="ECO:0000313" key="2">
    <source>
        <dbReference type="EMBL" id="KAG2498156.1"/>
    </source>
</evidence>
<sequence>MQLQMRPLAAGHRARVASATRPQRLARNRLVVRAELEEIDPITGQPISRAALTSPVAGNKAKVGNVEWAYRLATPEPSKASADKPDVLLIHGLGSSSYSYRNTLGLLGGEGYRAFAPDWPGHGDSDKPAPSSFGYREEDYIEGLGRFVEGVGIKKPFAMVVQGYILSQYALLWAQENPGMVERLLILNTPLALNAKLRPELAAYKAALPFMRPGNKPFDFMIFNMQGSPYAMQEKDAMTYARATSDPAATTALSKTMDGVDFPKLLQKVDDGFMSWRKPSICMFGSSDPFIPIDSVFAFLDNKRTNMKALTAAAKLGHMPQEDYPEALQENMVKWLQGETDKDVQLKNLAVLKMTKKGVVQG</sequence>